<feature type="binding site" evidence="3">
    <location>
        <begin position="83"/>
        <end position="90"/>
    </location>
    <ligand>
        <name>ATP</name>
        <dbReference type="ChEBI" id="CHEBI:30616"/>
    </ligand>
</feature>
<dbReference type="SMART" id="SM00129">
    <property type="entry name" value="KISc"/>
    <property type="match status" value="1"/>
</dbReference>
<dbReference type="VEuPathDB" id="FungiDB:SPRG_07039"/>
<keyword evidence="1 3" id="KW-0547">Nucleotide-binding</keyword>
<dbReference type="KEGG" id="spar:SPRG_07039"/>
<dbReference type="PANTHER" id="PTHR24115:SF418">
    <property type="entry name" value="KINESIN-LIKE PROTEIN KIF12"/>
    <property type="match status" value="1"/>
</dbReference>
<dbReference type="InterPro" id="IPR027640">
    <property type="entry name" value="Kinesin-like_fam"/>
</dbReference>
<reference evidence="7 8" key="1">
    <citation type="journal article" date="2013" name="PLoS Genet.">
        <title>Distinctive expansion of potential virulence genes in the genome of the oomycete fish pathogen Saprolegnia parasitica.</title>
        <authorList>
            <person name="Jiang R.H."/>
            <person name="de Bruijn I."/>
            <person name="Haas B.J."/>
            <person name="Belmonte R."/>
            <person name="Lobach L."/>
            <person name="Christie J."/>
            <person name="van den Ackerveken G."/>
            <person name="Bottin A."/>
            <person name="Bulone V."/>
            <person name="Diaz-Moreno S.M."/>
            <person name="Dumas B."/>
            <person name="Fan L."/>
            <person name="Gaulin E."/>
            <person name="Govers F."/>
            <person name="Grenville-Briggs L.J."/>
            <person name="Horner N.R."/>
            <person name="Levin J.Z."/>
            <person name="Mammella M."/>
            <person name="Meijer H.J."/>
            <person name="Morris P."/>
            <person name="Nusbaum C."/>
            <person name="Oome S."/>
            <person name="Phillips A.J."/>
            <person name="van Rooyen D."/>
            <person name="Rzeszutek E."/>
            <person name="Saraiva M."/>
            <person name="Secombes C.J."/>
            <person name="Seidl M.F."/>
            <person name="Snel B."/>
            <person name="Stassen J.H."/>
            <person name="Sykes S."/>
            <person name="Tripathy S."/>
            <person name="van den Berg H."/>
            <person name="Vega-Arreguin J.C."/>
            <person name="Wawra S."/>
            <person name="Young S.K."/>
            <person name="Zeng Q."/>
            <person name="Dieguez-Uribeondo J."/>
            <person name="Russ C."/>
            <person name="Tyler B.M."/>
            <person name="van West P."/>
        </authorList>
    </citation>
    <scope>NUCLEOTIDE SEQUENCE [LARGE SCALE GENOMIC DNA]</scope>
    <source>
        <strain evidence="7 8">CBS 223.65</strain>
    </source>
</reference>
<evidence type="ECO:0000256" key="2">
    <source>
        <dbReference type="ARBA" id="ARBA00022840"/>
    </source>
</evidence>
<gene>
    <name evidence="7" type="ORF">SPRG_07039</name>
</gene>
<dbReference type="PRINTS" id="PR00380">
    <property type="entry name" value="KINESINHEAVY"/>
</dbReference>
<dbReference type="OrthoDB" id="3176171at2759"/>
<feature type="region of interest" description="Disordered" evidence="5">
    <location>
        <begin position="286"/>
        <end position="306"/>
    </location>
</feature>
<dbReference type="GO" id="GO:0005874">
    <property type="term" value="C:microtubule"/>
    <property type="evidence" value="ECO:0007669"/>
    <property type="project" value="UniProtKB-KW"/>
</dbReference>
<organism evidence="7 8">
    <name type="scientific">Saprolegnia parasitica (strain CBS 223.65)</name>
    <dbReference type="NCBI Taxonomy" id="695850"/>
    <lineage>
        <taxon>Eukaryota</taxon>
        <taxon>Sar</taxon>
        <taxon>Stramenopiles</taxon>
        <taxon>Oomycota</taxon>
        <taxon>Saprolegniomycetes</taxon>
        <taxon>Saprolegniales</taxon>
        <taxon>Saprolegniaceae</taxon>
        <taxon>Saprolegnia</taxon>
    </lineage>
</organism>
<keyword evidence="4" id="KW-0493">Microtubule</keyword>
<accession>A0A067CLL9</accession>
<protein>
    <recommendedName>
        <fullName evidence="4">Kinesin-like protein</fullName>
    </recommendedName>
</protein>
<dbReference type="AlphaFoldDB" id="A0A067CLL9"/>
<feature type="compositionally biased region" description="Basic residues" evidence="5">
    <location>
        <begin position="286"/>
        <end position="298"/>
    </location>
</feature>
<evidence type="ECO:0000256" key="1">
    <source>
        <dbReference type="ARBA" id="ARBA00022741"/>
    </source>
</evidence>
<dbReference type="GeneID" id="24129349"/>
<dbReference type="GO" id="GO:0005524">
    <property type="term" value="F:ATP binding"/>
    <property type="evidence" value="ECO:0007669"/>
    <property type="project" value="UniProtKB-UniRule"/>
</dbReference>
<dbReference type="InterPro" id="IPR027417">
    <property type="entry name" value="P-loop_NTPase"/>
</dbReference>
<keyword evidence="8" id="KW-1185">Reference proteome</keyword>
<dbReference type="RefSeq" id="XP_012201890.1">
    <property type="nucleotide sequence ID" value="XM_012346500.1"/>
</dbReference>
<dbReference type="GO" id="GO:0016887">
    <property type="term" value="F:ATP hydrolysis activity"/>
    <property type="evidence" value="ECO:0007669"/>
    <property type="project" value="TreeGrafter"/>
</dbReference>
<dbReference type="STRING" id="695850.A0A067CLL9"/>
<dbReference type="GO" id="GO:0003777">
    <property type="term" value="F:microtubule motor activity"/>
    <property type="evidence" value="ECO:0007669"/>
    <property type="project" value="InterPro"/>
</dbReference>
<evidence type="ECO:0000259" key="6">
    <source>
        <dbReference type="PROSITE" id="PS50067"/>
    </source>
</evidence>
<dbReference type="Gene3D" id="3.40.850.10">
    <property type="entry name" value="Kinesin motor domain"/>
    <property type="match status" value="1"/>
</dbReference>
<keyword evidence="3 4" id="KW-0505">Motor protein</keyword>
<dbReference type="Proteomes" id="UP000030745">
    <property type="component" value="Unassembled WGS sequence"/>
</dbReference>
<dbReference type="InterPro" id="IPR001752">
    <property type="entry name" value="Kinesin_motor_dom"/>
</dbReference>
<comment type="similarity">
    <text evidence="3 4">Belongs to the TRAFAC class myosin-kinesin ATPase superfamily. Kinesin family.</text>
</comment>
<dbReference type="InterPro" id="IPR019821">
    <property type="entry name" value="Kinesin_motor_CS"/>
</dbReference>
<evidence type="ECO:0000313" key="7">
    <source>
        <dbReference type="EMBL" id="KDO27451.1"/>
    </source>
</evidence>
<dbReference type="InterPro" id="IPR036961">
    <property type="entry name" value="Kinesin_motor_dom_sf"/>
</dbReference>
<dbReference type="GO" id="GO:0005871">
    <property type="term" value="C:kinesin complex"/>
    <property type="evidence" value="ECO:0007669"/>
    <property type="project" value="TreeGrafter"/>
</dbReference>
<evidence type="ECO:0000256" key="5">
    <source>
        <dbReference type="SAM" id="MobiDB-lite"/>
    </source>
</evidence>
<dbReference type="GO" id="GO:0008017">
    <property type="term" value="F:microtubule binding"/>
    <property type="evidence" value="ECO:0007669"/>
    <property type="project" value="InterPro"/>
</dbReference>
<dbReference type="PROSITE" id="PS00411">
    <property type="entry name" value="KINESIN_MOTOR_1"/>
    <property type="match status" value="1"/>
</dbReference>
<sequence length="356" mass="38616">MRSEKILVAVRARPSPKADGPSAISWADDRVFVANGDAAAASFRCDRFLDAAMTQEAAFVASGMATLVQSAVDGYAATIFAYGQTGAGKSHTIFGPERYLVPPTHLRGSSQGFLPRSVALLMDCIASKLGETRCAVRVTCVEIYNESVHDLIAPSARPLTVRWSKATGFFLEDATVASCGTYEEVMTVVLAAAANRVHSSHRLNDRSNRSHCLVTLYVDSETNGVRKYGKLTIVDLAGSERAHDTGAVGTQLKESGYINKSLYCLSQERVCQRCLRALILSRRSLGRSTRRRTTRPRSCRTETRSSPCCSSTALAGAAGRSCLHASMQRPSLAASRRGPSSLRWASLEYTTSPRWH</sequence>
<dbReference type="Pfam" id="PF00225">
    <property type="entry name" value="Kinesin"/>
    <property type="match status" value="1"/>
</dbReference>
<dbReference type="PROSITE" id="PS50067">
    <property type="entry name" value="KINESIN_MOTOR_2"/>
    <property type="match status" value="1"/>
</dbReference>
<proteinExistence type="inferred from homology"/>
<evidence type="ECO:0000256" key="4">
    <source>
        <dbReference type="RuleBase" id="RU000394"/>
    </source>
</evidence>
<feature type="domain" description="Kinesin motor" evidence="6">
    <location>
        <begin position="5"/>
        <end position="267"/>
    </location>
</feature>
<evidence type="ECO:0000256" key="3">
    <source>
        <dbReference type="PROSITE-ProRule" id="PRU00283"/>
    </source>
</evidence>
<dbReference type="SUPFAM" id="SSF52540">
    <property type="entry name" value="P-loop containing nucleoside triphosphate hydrolases"/>
    <property type="match status" value="1"/>
</dbReference>
<dbReference type="GO" id="GO:0007018">
    <property type="term" value="P:microtubule-based movement"/>
    <property type="evidence" value="ECO:0007669"/>
    <property type="project" value="InterPro"/>
</dbReference>
<name>A0A067CLL9_SAPPC</name>
<dbReference type="EMBL" id="KK583217">
    <property type="protein sequence ID" value="KDO27451.1"/>
    <property type="molecule type" value="Genomic_DNA"/>
</dbReference>
<keyword evidence="2 3" id="KW-0067">ATP-binding</keyword>
<dbReference type="PANTHER" id="PTHR24115">
    <property type="entry name" value="KINESIN-RELATED"/>
    <property type="match status" value="1"/>
</dbReference>
<dbReference type="OMA" id="STHMHER"/>
<evidence type="ECO:0000313" key="8">
    <source>
        <dbReference type="Proteomes" id="UP000030745"/>
    </source>
</evidence>